<evidence type="ECO:0000313" key="2">
    <source>
        <dbReference type="EMBL" id="KAF9758224.1"/>
    </source>
</evidence>
<keyword evidence="3" id="KW-1185">Reference proteome</keyword>
<reference evidence="2 3" key="1">
    <citation type="journal article" date="2020" name="Genome Biol. Evol.">
        <title>Comparative genomics of strictly vertically transmitted, feminizing microsporidia endosymbionts of amphipod crustaceans.</title>
        <authorList>
            <person name="Cormier A."/>
            <person name="Chebbi M.A."/>
            <person name="Giraud I."/>
            <person name="Wattier R."/>
            <person name="Teixeira M."/>
            <person name="Gilbert C."/>
            <person name="Rigaud T."/>
            <person name="Cordaux R."/>
        </authorList>
    </citation>
    <scope>NUCLEOTIDE SEQUENCE [LARGE SCALE GENOMIC DNA]</scope>
    <source>
        <strain evidence="2 3">Ou3-Ou53</strain>
    </source>
</reference>
<dbReference type="GO" id="GO:0015074">
    <property type="term" value="P:DNA integration"/>
    <property type="evidence" value="ECO:0007669"/>
    <property type="project" value="InterPro"/>
</dbReference>
<proteinExistence type="predicted"/>
<feature type="domain" description="Integrase catalytic" evidence="1">
    <location>
        <begin position="1"/>
        <end position="141"/>
    </location>
</feature>
<dbReference type="InterPro" id="IPR012337">
    <property type="entry name" value="RNaseH-like_sf"/>
</dbReference>
<dbReference type="Proteomes" id="UP000740883">
    <property type="component" value="Unassembled WGS sequence"/>
</dbReference>
<organism evidence="2 3">
    <name type="scientific">Nosema granulosis</name>
    <dbReference type="NCBI Taxonomy" id="83296"/>
    <lineage>
        <taxon>Eukaryota</taxon>
        <taxon>Fungi</taxon>
        <taxon>Fungi incertae sedis</taxon>
        <taxon>Microsporidia</taxon>
        <taxon>Nosematidae</taxon>
        <taxon>Nosema</taxon>
    </lineage>
</organism>
<dbReference type="InterPro" id="IPR036397">
    <property type="entry name" value="RNaseH_sf"/>
</dbReference>
<dbReference type="OrthoDB" id="2499658at2759"/>
<dbReference type="SUPFAM" id="SSF53098">
    <property type="entry name" value="Ribonuclease H-like"/>
    <property type="match status" value="1"/>
</dbReference>
<evidence type="ECO:0000313" key="3">
    <source>
        <dbReference type="Proteomes" id="UP000740883"/>
    </source>
</evidence>
<dbReference type="PANTHER" id="PTHR46585">
    <property type="entry name" value="INTEGRASE CORE DOMAIN CONTAINING PROTEIN"/>
    <property type="match status" value="1"/>
</dbReference>
<dbReference type="PROSITE" id="PS50994">
    <property type="entry name" value="INTEGRASE"/>
    <property type="match status" value="1"/>
</dbReference>
<name>A0A9P6GXR8_9MICR</name>
<dbReference type="EMBL" id="SBJO01000686">
    <property type="protein sequence ID" value="KAF9758224.1"/>
    <property type="molecule type" value="Genomic_DNA"/>
</dbReference>
<dbReference type="Gene3D" id="3.30.420.10">
    <property type="entry name" value="Ribonuclease H-like superfamily/Ribonuclease H"/>
    <property type="match status" value="1"/>
</dbReference>
<dbReference type="GO" id="GO:0005634">
    <property type="term" value="C:nucleus"/>
    <property type="evidence" value="ECO:0007669"/>
    <property type="project" value="UniProtKB-ARBA"/>
</dbReference>
<accession>A0A9P6GXR8</accession>
<dbReference type="InterPro" id="IPR001584">
    <property type="entry name" value="Integrase_cat-core"/>
</dbReference>
<dbReference type="AlphaFoldDB" id="A0A9P6GXR8"/>
<sequence>MDLVCNRCVFKICAGLPLHNKSGVEVSETLKSLFLRHTGRPGILQRDNGKEFINKEMKELFIFCISFKHSRSRSPKANEQIERFNQTLTRSLQKYIFEAEETNNASTKYWIKHLDKVLYKYNQPKHSATKKTPFRLFLKLPGYNTTIKNDESNEESSVTSENLNTNFISHEDFKDNMSE</sequence>
<protein>
    <submittedName>
        <fullName evidence="2">SCAN domain-containing protein 3</fullName>
    </submittedName>
</protein>
<dbReference type="GO" id="GO:0003676">
    <property type="term" value="F:nucleic acid binding"/>
    <property type="evidence" value="ECO:0007669"/>
    <property type="project" value="InterPro"/>
</dbReference>
<feature type="non-terminal residue" evidence="2">
    <location>
        <position position="179"/>
    </location>
</feature>
<comment type="caution">
    <text evidence="2">The sequence shown here is derived from an EMBL/GenBank/DDBJ whole genome shotgun (WGS) entry which is preliminary data.</text>
</comment>
<evidence type="ECO:0000259" key="1">
    <source>
        <dbReference type="PROSITE" id="PS50994"/>
    </source>
</evidence>
<gene>
    <name evidence="2" type="primary">ZBED9_2</name>
    <name evidence="2" type="ORF">NGRA_3225</name>
</gene>